<accession>A0A068QYB7</accession>
<dbReference type="EMBL" id="FO704551">
    <property type="protein sequence ID" value="CDG19754.1"/>
    <property type="molecule type" value="Genomic_DNA"/>
</dbReference>
<gene>
    <name evidence="1" type="ORF">XPG1_0099</name>
</gene>
<dbReference type="HOGENOM" id="CLU_2903358_0_0_6"/>
<name>A0A068QYB7_9GAMM</name>
<sequence length="62" mass="6926">MTKQSNRHLRTLIIHGARAVILGCQKRDDGLGEWLKKLIARCGVMETRPPWPANGFVLPGAF</sequence>
<dbReference type="Proteomes" id="UP000032735">
    <property type="component" value="Chromosome"/>
</dbReference>
<evidence type="ECO:0000313" key="1">
    <source>
        <dbReference type="EMBL" id="CDG19754.1"/>
    </source>
</evidence>
<organism evidence="1 2">
    <name type="scientific">Xenorhabdus poinarii G6</name>
    <dbReference type="NCBI Taxonomy" id="1354304"/>
    <lineage>
        <taxon>Bacteria</taxon>
        <taxon>Pseudomonadati</taxon>
        <taxon>Pseudomonadota</taxon>
        <taxon>Gammaproteobacteria</taxon>
        <taxon>Enterobacterales</taxon>
        <taxon>Morganellaceae</taxon>
        <taxon>Xenorhabdus</taxon>
    </lineage>
</organism>
<protein>
    <recommendedName>
        <fullName evidence="3">Transposase</fullName>
    </recommendedName>
</protein>
<dbReference type="KEGG" id="xpo:XPG1_0099"/>
<dbReference type="AlphaFoldDB" id="A0A068QYB7"/>
<keyword evidence="2" id="KW-1185">Reference proteome</keyword>
<proteinExistence type="predicted"/>
<evidence type="ECO:0008006" key="3">
    <source>
        <dbReference type="Google" id="ProtNLM"/>
    </source>
</evidence>
<reference evidence="1 2" key="1">
    <citation type="submission" date="2013-07" db="EMBL/GenBank/DDBJ databases">
        <authorList>
            <person name="Genoscope - CEA"/>
        </authorList>
    </citation>
    <scope>NUCLEOTIDE SEQUENCE [LARGE SCALE GENOMIC DNA]</scope>
    <source>
        <strain evidence="1 2">G6</strain>
    </source>
</reference>
<evidence type="ECO:0000313" key="2">
    <source>
        <dbReference type="Proteomes" id="UP000032735"/>
    </source>
</evidence>